<keyword evidence="1" id="KW-1133">Transmembrane helix</keyword>
<gene>
    <name evidence="2" type="ORF">LITE_LOCUS37882</name>
</gene>
<keyword evidence="1" id="KW-0812">Transmembrane</keyword>
<dbReference type="EMBL" id="CAMGYJ010000008">
    <property type="protein sequence ID" value="CAI0468648.1"/>
    <property type="molecule type" value="Genomic_DNA"/>
</dbReference>
<comment type="caution">
    <text evidence="2">The sequence shown here is derived from an EMBL/GenBank/DDBJ whole genome shotgun (WGS) entry which is preliminary data.</text>
</comment>
<evidence type="ECO:0000313" key="2">
    <source>
        <dbReference type="EMBL" id="CAI0468648.1"/>
    </source>
</evidence>
<keyword evidence="3" id="KW-1185">Reference proteome</keyword>
<evidence type="ECO:0000256" key="1">
    <source>
        <dbReference type="SAM" id="Phobius"/>
    </source>
</evidence>
<feature type="transmembrane region" description="Helical" evidence="1">
    <location>
        <begin position="60"/>
        <end position="79"/>
    </location>
</feature>
<dbReference type="AlphaFoldDB" id="A0AAV0PCT1"/>
<proteinExistence type="predicted"/>
<sequence>MLFSEGSVTPNCWRSWYFLMVRPSTGSPLIGRLVQLRIFTEAVERLVLLAICQRGRMSHLLFMLVAVITISQIEIIISIKEQVAKHYCIVSHQKHDYFEISQTFEGFNAF</sequence>
<protein>
    <submittedName>
        <fullName evidence="2">Uncharacterized protein</fullName>
    </submittedName>
</protein>
<organism evidence="2 3">
    <name type="scientific">Linum tenue</name>
    <dbReference type="NCBI Taxonomy" id="586396"/>
    <lineage>
        <taxon>Eukaryota</taxon>
        <taxon>Viridiplantae</taxon>
        <taxon>Streptophyta</taxon>
        <taxon>Embryophyta</taxon>
        <taxon>Tracheophyta</taxon>
        <taxon>Spermatophyta</taxon>
        <taxon>Magnoliopsida</taxon>
        <taxon>eudicotyledons</taxon>
        <taxon>Gunneridae</taxon>
        <taxon>Pentapetalae</taxon>
        <taxon>rosids</taxon>
        <taxon>fabids</taxon>
        <taxon>Malpighiales</taxon>
        <taxon>Linaceae</taxon>
        <taxon>Linum</taxon>
    </lineage>
</organism>
<evidence type="ECO:0000313" key="3">
    <source>
        <dbReference type="Proteomes" id="UP001154282"/>
    </source>
</evidence>
<keyword evidence="1" id="KW-0472">Membrane</keyword>
<accession>A0AAV0PCT1</accession>
<name>A0AAV0PCT1_9ROSI</name>
<dbReference type="Proteomes" id="UP001154282">
    <property type="component" value="Unassembled WGS sequence"/>
</dbReference>
<reference evidence="2" key="1">
    <citation type="submission" date="2022-08" db="EMBL/GenBank/DDBJ databases">
        <authorList>
            <person name="Gutierrez-Valencia J."/>
        </authorList>
    </citation>
    <scope>NUCLEOTIDE SEQUENCE</scope>
</reference>